<accession>A0ABP9ZFS4</accession>
<proteinExistence type="predicted"/>
<keyword evidence="1" id="KW-0645">Protease</keyword>
<dbReference type="SUPFAM" id="SSF50630">
    <property type="entry name" value="Acid proteases"/>
    <property type="match status" value="1"/>
</dbReference>
<dbReference type="Gene3D" id="2.40.70.10">
    <property type="entry name" value="Acid Proteases"/>
    <property type="match status" value="1"/>
</dbReference>
<keyword evidence="1" id="KW-0064">Aspartyl protease</keyword>
<evidence type="ECO:0000256" key="2">
    <source>
        <dbReference type="SAM" id="MobiDB-lite"/>
    </source>
</evidence>
<organism evidence="3 4">
    <name type="scientific">Mucor flavus</name>
    <dbReference type="NCBI Taxonomy" id="439312"/>
    <lineage>
        <taxon>Eukaryota</taxon>
        <taxon>Fungi</taxon>
        <taxon>Fungi incertae sedis</taxon>
        <taxon>Mucoromycota</taxon>
        <taxon>Mucoromycotina</taxon>
        <taxon>Mucoromycetes</taxon>
        <taxon>Mucorales</taxon>
        <taxon>Mucorineae</taxon>
        <taxon>Mucoraceae</taxon>
        <taxon>Mucor</taxon>
    </lineage>
</organism>
<protein>
    <recommendedName>
        <fullName evidence="5">Retrotransposon gag domain-containing protein</fullName>
    </recommendedName>
</protein>
<evidence type="ECO:0000256" key="1">
    <source>
        <dbReference type="ARBA" id="ARBA00022750"/>
    </source>
</evidence>
<dbReference type="InterPro" id="IPR021109">
    <property type="entry name" value="Peptidase_aspartic_dom_sf"/>
</dbReference>
<dbReference type="InterPro" id="IPR001969">
    <property type="entry name" value="Aspartic_peptidase_AS"/>
</dbReference>
<reference evidence="3 4" key="1">
    <citation type="submission" date="2024-04" db="EMBL/GenBank/DDBJ databases">
        <title>genome sequences of Mucor flavus KT1a and Helicostylum pulchrum KT1b strains isolated from the surface of a dry-aged beef.</title>
        <authorList>
            <person name="Toyotome T."/>
            <person name="Hosono M."/>
            <person name="Torimaru M."/>
            <person name="Fukuda K."/>
            <person name="Mikami N."/>
        </authorList>
    </citation>
    <scope>NUCLEOTIDE SEQUENCE [LARGE SCALE GENOMIC DNA]</scope>
    <source>
        <strain evidence="3 4">KT1a</strain>
    </source>
</reference>
<keyword evidence="4" id="KW-1185">Reference proteome</keyword>
<dbReference type="EMBL" id="BAABUK010000056">
    <property type="protein sequence ID" value="GAA5817899.1"/>
    <property type="molecule type" value="Genomic_DNA"/>
</dbReference>
<evidence type="ECO:0000313" key="3">
    <source>
        <dbReference type="EMBL" id="GAA5817899.1"/>
    </source>
</evidence>
<sequence>MSDSAQTSIGPVAPAQEFIGPVAASVAVMEEVEYDAPVTPIQPVLEVLPRGAGSDPVHTLKTSLTLAQDEIASLSALVVTFTGSQDQLGSYRSQLSKRVEDLELLGKALKLVQSTAGDSLAGSKLSKVVPRDLPLFQWIGNVTVPGAHVFVDINTCLMKFTDIMTSHDLDLNSNYLRVLPPLLAGPIRLWFEDFRVEFAKLYQRDPLWLEFTSAFRSRYGINAEEERNNCAMELECAEMKTNETLDLFIDRFNDLRRRSVEQVLPNYLLVEKFLSAIPRKVAHSITTAMITMPRYKQTDIDVVTGLAAKISKNKIFNKYRSPSPGHSVTGLVAPRTPKRTVVESDASEIYHRSSNLSRHATNNSRASNSGRGQHNASVTIVPAQASNDMYCSFHRTKTHNTSDCRAASASGTNTAPNNRTCHKCGTLGWTPSHQCRTATRSSAVSDNVDGLTFGAMTKVQNAANASTFSPSSTTTVRARSDGSSVVPVATTTRAELQAAYNAGVAHATAEIADLHISDDDVDMVDSQAQQCKYHNVFSLLPENKSNMIIIPIIIESIKTYAIIDTGATFSMISPEFASFLGNSVQIVPTTGSIQLSHSDTKISRTSCWKSSKIKR</sequence>
<evidence type="ECO:0008006" key="5">
    <source>
        <dbReference type="Google" id="ProtNLM"/>
    </source>
</evidence>
<dbReference type="PROSITE" id="PS00141">
    <property type="entry name" value="ASP_PROTEASE"/>
    <property type="match status" value="1"/>
</dbReference>
<feature type="region of interest" description="Disordered" evidence="2">
    <location>
        <begin position="351"/>
        <end position="375"/>
    </location>
</feature>
<gene>
    <name evidence="3" type="ORF">MFLAVUS_011478</name>
</gene>
<keyword evidence="1" id="KW-0378">Hydrolase</keyword>
<feature type="compositionally biased region" description="Polar residues" evidence="2">
    <location>
        <begin position="352"/>
        <end position="375"/>
    </location>
</feature>
<comment type="caution">
    <text evidence="3">The sequence shown here is derived from an EMBL/GenBank/DDBJ whole genome shotgun (WGS) entry which is preliminary data.</text>
</comment>
<dbReference type="Proteomes" id="UP001473302">
    <property type="component" value="Unassembled WGS sequence"/>
</dbReference>
<evidence type="ECO:0000313" key="4">
    <source>
        <dbReference type="Proteomes" id="UP001473302"/>
    </source>
</evidence>
<name>A0ABP9ZFS4_9FUNG</name>